<dbReference type="GO" id="GO:0005886">
    <property type="term" value="C:plasma membrane"/>
    <property type="evidence" value="ECO:0007669"/>
    <property type="project" value="UniProtKB-SubCell"/>
</dbReference>
<dbReference type="FunFam" id="1.10.510.10:FF:000095">
    <property type="entry name" value="protein STRUBBELIG-RECEPTOR FAMILY 8"/>
    <property type="match status" value="1"/>
</dbReference>
<dbReference type="GO" id="GO:0004674">
    <property type="term" value="F:protein serine/threonine kinase activity"/>
    <property type="evidence" value="ECO:0007669"/>
    <property type="project" value="UniProtKB-KW"/>
</dbReference>
<feature type="domain" description="Protein kinase" evidence="16">
    <location>
        <begin position="85"/>
        <end position="365"/>
    </location>
</feature>
<proteinExistence type="inferred from homology"/>
<evidence type="ECO:0000256" key="13">
    <source>
        <dbReference type="ARBA" id="ARBA00023136"/>
    </source>
</evidence>
<gene>
    <name evidence="17" type="ORF">RJ640_003067</name>
</gene>
<evidence type="ECO:0000256" key="5">
    <source>
        <dbReference type="ARBA" id="ARBA00022527"/>
    </source>
</evidence>
<keyword evidence="10" id="KW-0418">Kinase</keyword>
<evidence type="ECO:0000256" key="3">
    <source>
        <dbReference type="ARBA" id="ARBA00010217"/>
    </source>
</evidence>
<comment type="similarity">
    <text evidence="3">In the C-terminal section; belongs to the protein kinase superfamily. Ser/Thr protein kinase family.</text>
</comment>
<sequence>MITSAASNCRCADTNTAAIKNVWLVLKAIAYRIVIDVLILDIIVYELRKFYESKFREEQKPSILPPENLCRRFSIGEIQSATNGFDDRLLVGQGGFGPVFKGILDNGATTVAVKRLSPKSNQGAPEFWNEIEMLSRFRHSNVVSLVGYCCDCYEMILVYEYSLLGSLHDHLHKMVKNGNPSLSWVKRLEICIGAARGLDYLHTGTGVTRGVIHRDVKSANIVLDENWAAKISDFGLSKVGPANHSFSYVSTDVKGTFGYLDPEYFVTGKLTTRSDVYSFGVVLLEVLSGRPAVDMSLDEEQWGLARWSQRCIRKGVLDRIIDPSLKGKIMPDCLMEFARIAEQCLHNHPKKRPKMTEVVARLEFALAMQENVNFSGEVIFAGWPHYNQEKADSSREDEIANACNGEYHNEQINGISDSRGAYEHEKNEDHSTGHRILSVNSDGHQDRQIDGISDYTSAFDSEENSYNSFTPQKLSSACNSEKYDEQIDRISNHSWAMVKNGNPSLSWVKRLEICIGAARGLDYLHTGTGVTRGVIHRDVKSANIVLDENWAAKISDFGLSKVGPANHSFSYVSTDVKGTFGYLDPEYFVTGKLTTRSDVYSFGVVLLEVLSGRPAVDMSLDEEQWGLARWSQRCIRKGVLDRIIDPSLKGKIMPDCLMEFARIAEQCLHNHPKKRPKMTEVVTRLEFALAMQENVNFSGEVIFAGWPHYNQEKADSSREDEIANACNGEYHNEQINGISDSRGAYEHENNEDHSTGHRILSVNSDGHQDRQIDGISDYTSAFDSEENSYNSFTPQKLSSACNSEKYDEQIDRISNHSWAGGNVKKTDFVAGRIKDKQIGINQDNRDLNMEQEAVNVAPSLQTPAISRLGDASGGQLHIELSKMRSLWQFINEYKRQRTNNVPKGCDAKPSRNCTDDSLFLSGNGMAPYLKEFTLAELKMATRNFKLEEKLGDGGFGKVFKGWVDCMTYAPSKASIGMAVAVRYLCGFHISKEVESEAKFFGKFNHPNLAKLLGYCFKDRNFYLEYMPNRSLESCLFRRNLTLPWDARIKMVAGVARVLAFLHTTEEHIIHRDIKASNILLDAEFNAKLSDFGLLPKLDPANGQSHVTMRMPGSYSYAAPKCLAAGQLTKKSDVYAFGVLLLEVLMGLRVIDINRPPGKHNVVNLLRPFLDRGELGTIMHRRLIGHYSPRSAFKVVQLILKCLEGDRRNRPTMKEVLKILEQINDDESKGELQSQCMPTHCAMIRMAPDR</sequence>
<keyword evidence="14" id="KW-0675">Receptor</keyword>
<dbReference type="EMBL" id="JAVXUO010003098">
    <property type="protein sequence ID" value="KAK2966754.1"/>
    <property type="molecule type" value="Genomic_DNA"/>
</dbReference>
<evidence type="ECO:0000256" key="2">
    <source>
        <dbReference type="ARBA" id="ARBA00008536"/>
    </source>
</evidence>
<evidence type="ECO:0000256" key="10">
    <source>
        <dbReference type="ARBA" id="ARBA00022777"/>
    </source>
</evidence>
<evidence type="ECO:0000256" key="6">
    <source>
        <dbReference type="ARBA" id="ARBA00022679"/>
    </source>
</evidence>
<dbReference type="Proteomes" id="UP001187471">
    <property type="component" value="Unassembled WGS sequence"/>
</dbReference>
<keyword evidence="7" id="KW-0812">Transmembrane</keyword>
<keyword evidence="18" id="KW-1185">Reference proteome</keyword>
<evidence type="ECO:0000313" key="18">
    <source>
        <dbReference type="Proteomes" id="UP001187471"/>
    </source>
</evidence>
<dbReference type="FunFam" id="3.30.200.20:FF:000039">
    <property type="entry name" value="receptor-like protein kinase FERONIA"/>
    <property type="match status" value="1"/>
</dbReference>
<feature type="domain" description="Protein kinase" evidence="16">
    <location>
        <begin position="364"/>
        <end position="688"/>
    </location>
</feature>
<dbReference type="InterPro" id="IPR008271">
    <property type="entry name" value="Ser/Thr_kinase_AS"/>
</dbReference>
<evidence type="ECO:0000256" key="4">
    <source>
        <dbReference type="ARBA" id="ARBA00022475"/>
    </source>
</evidence>
<comment type="subcellular location">
    <subcellularLocation>
        <location evidence="1">Cell membrane</location>
        <topology evidence="1">Single-pass type I membrane protein</topology>
    </subcellularLocation>
</comment>
<name>A0AA88QAM6_9ASTE</name>
<keyword evidence="9" id="KW-0547">Nucleotide-binding</keyword>
<dbReference type="AlphaFoldDB" id="A0AA88QAM6"/>
<dbReference type="FunFam" id="1.10.510.10:FF:000252">
    <property type="entry name" value="Receptor-like protein kinase FERONIA"/>
    <property type="match status" value="1"/>
</dbReference>
<protein>
    <recommendedName>
        <fullName evidence="16">Protein kinase domain-containing protein</fullName>
    </recommendedName>
</protein>
<evidence type="ECO:0000256" key="1">
    <source>
        <dbReference type="ARBA" id="ARBA00004251"/>
    </source>
</evidence>
<evidence type="ECO:0000256" key="15">
    <source>
        <dbReference type="ARBA" id="ARBA00023180"/>
    </source>
</evidence>
<evidence type="ECO:0000256" key="7">
    <source>
        <dbReference type="ARBA" id="ARBA00022692"/>
    </source>
</evidence>
<dbReference type="PROSITE" id="PS00108">
    <property type="entry name" value="PROTEIN_KINASE_ST"/>
    <property type="match status" value="3"/>
</dbReference>
<dbReference type="PROSITE" id="PS50011">
    <property type="entry name" value="PROTEIN_KINASE_DOM"/>
    <property type="match status" value="3"/>
</dbReference>
<keyword evidence="12" id="KW-1133">Transmembrane helix</keyword>
<keyword evidence="8" id="KW-0732">Signal</keyword>
<feature type="domain" description="Protein kinase" evidence="16">
    <location>
        <begin position="944"/>
        <end position="1222"/>
    </location>
</feature>
<dbReference type="SMART" id="SM00220">
    <property type="entry name" value="S_TKc"/>
    <property type="match status" value="2"/>
</dbReference>
<evidence type="ECO:0000256" key="12">
    <source>
        <dbReference type="ARBA" id="ARBA00022989"/>
    </source>
</evidence>
<keyword evidence="13" id="KW-0472">Membrane</keyword>
<keyword evidence="6" id="KW-0808">Transferase</keyword>
<accession>A0AA88QAM6</accession>
<keyword evidence="5" id="KW-0723">Serine/threonine-protein kinase</keyword>
<comment type="caution">
    <text evidence="17">The sequence shown here is derived from an EMBL/GenBank/DDBJ whole genome shotgun (WGS) entry which is preliminary data.</text>
</comment>
<keyword evidence="4" id="KW-1003">Cell membrane</keyword>
<keyword evidence="11" id="KW-0067">ATP-binding</keyword>
<dbReference type="Pfam" id="PF07714">
    <property type="entry name" value="PK_Tyr_Ser-Thr"/>
    <property type="match status" value="3"/>
</dbReference>
<evidence type="ECO:0000256" key="11">
    <source>
        <dbReference type="ARBA" id="ARBA00022840"/>
    </source>
</evidence>
<dbReference type="FunFam" id="1.10.510.10:FF:000240">
    <property type="entry name" value="Lectin-domain containing receptor kinase A4.3"/>
    <property type="match status" value="1"/>
</dbReference>
<keyword evidence="15" id="KW-0325">Glycoprotein</keyword>
<reference evidence="17" key="1">
    <citation type="submission" date="2022-12" db="EMBL/GenBank/DDBJ databases">
        <title>Draft genome assemblies for two species of Escallonia (Escalloniales).</title>
        <authorList>
            <person name="Chanderbali A."/>
            <person name="Dervinis C."/>
            <person name="Anghel I."/>
            <person name="Soltis D."/>
            <person name="Soltis P."/>
            <person name="Zapata F."/>
        </authorList>
    </citation>
    <scope>NUCLEOTIDE SEQUENCE</scope>
    <source>
        <strain evidence="17">UCBG92.1500</strain>
        <tissue evidence="17">Leaf</tissue>
    </source>
</reference>
<dbReference type="InterPro" id="IPR001245">
    <property type="entry name" value="Ser-Thr/Tyr_kinase_cat_dom"/>
</dbReference>
<dbReference type="PANTHER" id="PTHR47989:SF62">
    <property type="entry name" value="OS05G0423500 PROTEIN"/>
    <property type="match status" value="1"/>
</dbReference>
<organism evidence="17 18">
    <name type="scientific">Escallonia rubra</name>
    <dbReference type="NCBI Taxonomy" id="112253"/>
    <lineage>
        <taxon>Eukaryota</taxon>
        <taxon>Viridiplantae</taxon>
        <taxon>Streptophyta</taxon>
        <taxon>Embryophyta</taxon>
        <taxon>Tracheophyta</taxon>
        <taxon>Spermatophyta</taxon>
        <taxon>Magnoliopsida</taxon>
        <taxon>eudicotyledons</taxon>
        <taxon>Gunneridae</taxon>
        <taxon>Pentapetalae</taxon>
        <taxon>asterids</taxon>
        <taxon>campanulids</taxon>
        <taxon>Escalloniales</taxon>
        <taxon>Escalloniaceae</taxon>
        <taxon>Escallonia</taxon>
    </lineage>
</organism>
<dbReference type="Gene3D" id="1.10.510.10">
    <property type="entry name" value="Transferase(Phosphotransferase) domain 1"/>
    <property type="match status" value="3"/>
</dbReference>
<evidence type="ECO:0000313" key="17">
    <source>
        <dbReference type="EMBL" id="KAK2966754.1"/>
    </source>
</evidence>
<dbReference type="GO" id="GO:0005524">
    <property type="term" value="F:ATP binding"/>
    <property type="evidence" value="ECO:0007669"/>
    <property type="project" value="UniProtKB-KW"/>
</dbReference>
<dbReference type="CDD" id="cd14066">
    <property type="entry name" value="STKc_IRAK"/>
    <property type="match status" value="1"/>
</dbReference>
<evidence type="ECO:0000256" key="9">
    <source>
        <dbReference type="ARBA" id="ARBA00022741"/>
    </source>
</evidence>
<comment type="similarity">
    <text evidence="2">In the N-terminal section; belongs to the leguminous lectin family.</text>
</comment>
<dbReference type="PANTHER" id="PTHR47989">
    <property type="entry name" value="OS01G0750732 PROTEIN"/>
    <property type="match status" value="1"/>
</dbReference>
<dbReference type="GO" id="GO:0002229">
    <property type="term" value="P:defense response to oomycetes"/>
    <property type="evidence" value="ECO:0007669"/>
    <property type="project" value="UniProtKB-ARBA"/>
</dbReference>
<dbReference type="Gene3D" id="3.30.200.20">
    <property type="entry name" value="Phosphorylase Kinase, domain 1"/>
    <property type="match status" value="2"/>
</dbReference>
<evidence type="ECO:0000259" key="16">
    <source>
        <dbReference type="PROSITE" id="PS50011"/>
    </source>
</evidence>
<dbReference type="InterPro" id="IPR000719">
    <property type="entry name" value="Prot_kinase_dom"/>
</dbReference>
<evidence type="ECO:0000256" key="8">
    <source>
        <dbReference type="ARBA" id="ARBA00022729"/>
    </source>
</evidence>
<evidence type="ECO:0000256" key="14">
    <source>
        <dbReference type="ARBA" id="ARBA00023170"/>
    </source>
</evidence>
<dbReference type="SUPFAM" id="SSF56112">
    <property type="entry name" value="Protein kinase-like (PK-like)"/>
    <property type="match status" value="3"/>
</dbReference>
<dbReference type="InterPro" id="IPR011009">
    <property type="entry name" value="Kinase-like_dom_sf"/>
</dbReference>